<dbReference type="EMBL" id="AMZH03002059">
    <property type="protein sequence ID" value="RRT76932.1"/>
    <property type="molecule type" value="Genomic_DNA"/>
</dbReference>
<evidence type="ECO:0000313" key="11">
    <source>
        <dbReference type="EMBL" id="RRT76932.1"/>
    </source>
</evidence>
<protein>
    <recommendedName>
        <fullName evidence="10">Plant heme peroxidase family profile domain-containing protein</fullName>
    </recommendedName>
</protein>
<dbReference type="Pfam" id="PF00141">
    <property type="entry name" value="peroxidase"/>
    <property type="match status" value="1"/>
</dbReference>
<dbReference type="Proteomes" id="UP000287651">
    <property type="component" value="Unassembled WGS sequence"/>
</dbReference>
<evidence type="ECO:0000256" key="6">
    <source>
        <dbReference type="ARBA" id="ARBA00023002"/>
    </source>
</evidence>
<dbReference type="InterPro" id="IPR010255">
    <property type="entry name" value="Haem_peroxidase_sf"/>
</dbReference>
<dbReference type="GO" id="GO:0000302">
    <property type="term" value="P:response to reactive oxygen species"/>
    <property type="evidence" value="ECO:0007669"/>
    <property type="project" value="TreeGrafter"/>
</dbReference>
<keyword evidence="2" id="KW-0349">Heme</keyword>
<dbReference type="InterPro" id="IPR044831">
    <property type="entry name" value="Ccp1-like"/>
</dbReference>
<keyword evidence="5" id="KW-0630">Potassium</keyword>
<evidence type="ECO:0000313" key="12">
    <source>
        <dbReference type="Proteomes" id="UP000287651"/>
    </source>
</evidence>
<feature type="non-terminal residue" evidence="11">
    <location>
        <position position="1"/>
    </location>
</feature>
<evidence type="ECO:0000256" key="8">
    <source>
        <dbReference type="ARBA" id="ARBA00047994"/>
    </source>
</evidence>
<dbReference type="PROSITE" id="PS00436">
    <property type="entry name" value="PEROXIDASE_2"/>
    <property type="match status" value="1"/>
</dbReference>
<evidence type="ECO:0000256" key="3">
    <source>
        <dbReference type="ARBA" id="ARBA00022723"/>
    </source>
</evidence>
<name>A0A427ALA3_ENSVE</name>
<evidence type="ECO:0000256" key="5">
    <source>
        <dbReference type="ARBA" id="ARBA00022958"/>
    </source>
</evidence>
<dbReference type="PANTHER" id="PTHR31356">
    <property type="entry name" value="THYLAKOID LUMENAL 29 KDA PROTEIN, CHLOROPLASTIC-RELATED"/>
    <property type="match status" value="1"/>
</dbReference>
<dbReference type="PANTHER" id="PTHR31356:SF35">
    <property type="entry name" value="L-ASCORBATE PEROXIDASE 2, CYTOSOLIC"/>
    <property type="match status" value="1"/>
</dbReference>
<keyword evidence="4" id="KW-0106">Calcium</keyword>
<dbReference type="GO" id="GO:0020037">
    <property type="term" value="F:heme binding"/>
    <property type="evidence" value="ECO:0007669"/>
    <property type="project" value="InterPro"/>
</dbReference>
<sequence>LHEWTVLMEKLDGDSARRKIIPNPEEASDNSANGYWPRGLTAGGMQSVVALAPLTCSVAVFLSSMGKSYLAVSEEYQKAVKKAKRKLRGLIADRNCSSLMLRLSWHSAGTCDVVSKTGGPFGTMRFPAELAHGANNGLDIAVRLLEPIKEQFPISTYADFYQWFTCDSFSVTSFLVGLPFAEARVFRSSKPFCTGFEMLSVE</sequence>
<proteinExistence type="inferred from homology"/>
<comment type="caution">
    <text evidence="11">The sequence shown here is derived from an EMBL/GenBank/DDBJ whole genome shotgun (WGS) entry which is preliminary data.</text>
</comment>
<dbReference type="PRINTS" id="PR00459">
    <property type="entry name" value="ASPEROXIDASE"/>
</dbReference>
<comment type="catalytic activity">
    <reaction evidence="8">
        <text>L-ascorbate + H2O2 = L-dehydroascorbate + 2 H2O</text>
        <dbReference type="Rhea" id="RHEA:22996"/>
        <dbReference type="ChEBI" id="CHEBI:15377"/>
        <dbReference type="ChEBI" id="CHEBI:16240"/>
        <dbReference type="ChEBI" id="CHEBI:38290"/>
        <dbReference type="ChEBI" id="CHEBI:58539"/>
        <dbReference type="EC" id="1.11.1.11"/>
    </reaction>
</comment>
<dbReference type="InterPro" id="IPR002207">
    <property type="entry name" value="Peroxidase_I"/>
</dbReference>
<evidence type="ECO:0000256" key="1">
    <source>
        <dbReference type="ARBA" id="ARBA00022559"/>
    </source>
</evidence>
<reference evidence="11 12" key="1">
    <citation type="journal article" date="2014" name="Agronomy (Basel)">
        <title>A Draft Genome Sequence for Ensete ventricosum, the Drought-Tolerant Tree Against Hunger.</title>
        <authorList>
            <person name="Harrison J."/>
            <person name="Moore K.A."/>
            <person name="Paszkiewicz K."/>
            <person name="Jones T."/>
            <person name="Grant M."/>
            <person name="Ambacheew D."/>
            <person name="Muzemil S."/>
            <person name="Studholme D.J."/>
        </authorList>
    </citation>
    <scope>NUCLEOTIDE SEQUENCE [LARGE SCALE GENOMIC DNA]</scope>
</reference>
<dbReference type="AlphaFoldDB" id="A0A427ALA3"/>
<evidence type="ECO:0000259" key="10">
    <source>
        <dbReference type="Pfam" id="PF00141"/>
    </source>
</evidence>
<feature type="domain" description="Plant heme peroxidase family profile" evidence="10">
    <location>
        <begin position="85"/>
        <end position="172"/>
    </location>
</feature>
<dbReference type="GO" id="GO:0046872">
    <property type="term" value="F:metal ion binding"/>
    <property type="evidence" value="ECO:0007669"/>
    <property type="project" value="UniProtKB-KW"/>
</dbReference>
<keyword evidence="7" id="KW-0408">Iron</keyword>
<evidence type="ECO:0000256" key="4">
    <source>
        <dbReference type="ARBA" id="ARBA00022837"/>
    </source>
</evidence>
<dbReference type="Gene3D" id="1.10.520.10">
    <property type="match status" value="1"/>
</dbReference>
<gene>
    <name evidence="11" type="ORF">B296_00004159</name>
</gene>
<comment type="similarity">
    <text evidence="9">Belongs to the peroxidase family.</text>
</comment>
<keyword evidence="1" id="KW-0575">Peroxidase</keyword>
<dbReference type="GO" id="GO:0034599">
    <property type="term" value="P:cellular response to oxidative stress"/>
    <property type="evidence" value="ECO:0007669"/>
    <property type="project" value="InterPro"/>
</dbReference>
<keyword evidence="6" id="KW-0560">Oxidoreductase</keyword>
<evidence type="ECO:0000256" key="2">
    <source>
        <dbReference type="ARBA" id="ARBA00022617"/>
    </source>
</evidence>
<dbReference type="SUPFAM" id="SSF48113">
    <property type="entry name" value="Heme-dependent peroxidases"/>
    <property type="match status" value="1"/>
</dbReference>
<dbReference type="GO" id="GO:0009507">
    <property type="term" value="C:chloroplast"/>
    <property type="evidence" value="ECO:0007669"/>
    <property type="project" value="TreeGrafter"/>
</dbReference>
<organism evidence="11 12">
    <name type="scientific">Ensete ventricosum</name>
    <name type="common">Abyssinian banana</name>
    <name type="synonym">Musa ensete</name>
    <dbReference type="NCBI Taxonomy" id="4639"/>
    <lineage>
        <taxon>Eukaryota</taxon>
        <taxon>Viridiplantae</taxon>
        <taxon>Streptophyta</taxon>
        <taxon>Embryophyta</taxon>
        <taxon>Tracheophyta</taxon>
        <taxon>Spermatophyta</taxon>
        <taxon>Magnoliopsida</taxon>
        <taxon>Liliopsida</taxon>
        <taxon>Zingiberales</taxon>
        <taxon>Musaceae</taxon>
        <taxon>Ensete</taxon>
    </lineage>
</organism>
<dbReference type="InterPro" id="IPR019794">
    <property type="entry name" value="Peroxidases_AS"/>
</dbReference>
<accession>A0A427ALA3</accession>
<keyword evidence="3" id="KW-0479">Metal-binding</keyword>
<dbReference type="GO" id="GO:0016688">
    <property type="term" value="F:L-ascorbate peroxidase activity"/>
    <property type="evidence" value="ECO:0007669"/>
    <property type="project" value="UniProtKB-EC"/>
</dbReference>
<dbReference type="GO" id="GO:0042744">
    <property type="term" value="P:hydrogen peroxide catabolic process"/>
    <property type="evidence" value="ECO:0007669"/>
    <property type="project" value="TreeGrafter"/>
</dbReference>
<evidence type="ECO:0000256" key="7">
    <source>
        <dbReference type="ARBA" id="ARBA00023004"/>
    </source>
</evidence>
<dbReference type="InterPro" id="IPR002016">
    <property type="entry name" value="Haem_peroxidase"/>
</dbReference>
<evidence type="ECO:0000256" key="9">
    <source>
        <dbReference type="RuleBase" id="RU004241"/>
    </source>
</evidence>